<protein>
    <submittedName>
        <fullName evidence="3">RNA-directed DNA polymerase, eukaryota</fullName>
    </submittedName>
</protein>
<dbReference type="Pfam" id="PF00078">
    <property type="entry name" value="RVT_1"/>
    <property type="match status" value="1"/>
</dbReference>
<dbReference type="CDD" id="cd01650">
    <property type="entry name" value="RT_nLTR_like"/>
    <property type="match status" value="1"/>
</dbReference>
<name>A0A6L2NK71_TANCI</name>
<keyword evidence="3" id="KW-0695">RNA-directed DNA polymerase</keyword>
<evidence type="ECO:0000259" key="1">
    <source>
        <dbReference type="Pfam" id="PF00078"/>
    </source>
</evidence>
<evidence type="ECO:0000313" key="3">
    <source>
        <dbReference type="EMBL" id="GEU85869.1"/>
    </source>
</evidence>
<dbReference type="GO" id="GO:0003964">
    <property type="term" value="F:RNA-directed DNA polymerase activity"/>
    <property type="evidence" value="ECO:0007669"/>
    <property type="project" value="UniProtKB-KW"/>
</dbReference>
<dbReference type="Pfam" id="PF13966">
    <property type="entry name" value="zf-RVT"/>
    <property type="match status" value="1"/>
</dbReference>
<proteinExistence type="predicted"/>
<feature type="domain" description="Reverse transcriptase zinc-binding" evidence="2">
    <location>
        <begin position="416"/>
        <end position="483"/>
    </location>
</feature>
<reference evidence="3" key="1">
    <citation type="journal article" date="2019" name="Sci. Rep.">
        <title>Draft genome of Tanacetum cinerariifolium, the natural source of mosquito coil.</title>
        <authorList>
            <person name="Yamashiro T."/>
            <person name="Shiraishi A."/>
            <person name="Satake H."/>
            <person name="Nakayama K."/>
        </authorList>
    </citation>
    <scope>NUCLEOTIDE SEQUENCE</scope>
</reference>
<evidence type="ECO:0000259" key="2">
    <source>
        <dbReference type="Pfam" id="PF13966"/>
    </source>
</evidence>
<dbReference type="PANTHER" id="PTHR33116">
    <property type="entry name" value="REVERSE TRANSCRIPTASE ZINC-BINDING DOMAIN-CONTAINING PROTEIN-RELATED-RELATED"/>
    <property type="match status" value="1"/>
</dbReference>
<sequence length="562" mass="65686">MRSKRDTVNELSEIDKELDNGLISETNILRRLELKSKLLNINDMESKDYIQKAKVTWAIEGNENSKFFHGIINKKRSQLAIRCIFVDGTWCTEPGCVYKVITKVLANRLREVISDLVSNTQSAFISRRQILAGPFILDELIQRCKRRKQQSMFFKVDFAKAYDSIRWDYLLDVLESFGFGQGDPLAPYLFILVMESLHLSIRRLVDSGLYNGILLPGSETISHLFYADDVMFIGVTVGGRMTRLKAWDNVIAKLRTLPSGVLKTMEAIRSRFFNGMGQEDFKITWIAWNKVLASKKRGGLGFSSFFALNRAILLKWVWRFISQDGSLWNRVIRALYGPNLDSHTTQFSSNWCAIVKELHLLKDKEVDFRSHCKKRVGNGTDTSFCFNDPWFCDLSGDDEFRVKELRYFIDDKYLPSHIEPTRWVKLVSIKANIFVWRARRDCLPTRTNLGYRGVDLASLKCPICLDFDEDINHILFRCDVAQNVLRRVCCWWNLVPQGWTSFLEWQSWFLSLRSTSRNKDLLEGMFYVAWWFIWRFRNLCVFEDRPPRRSTLFDDIVSYSFN</sequence>
<dbReference type="InterPro" id="IPR026960">
    <property type="entry name" value="RVT-Znf"/>
</dbReference>
<dbReference type="InterPro" id="IPR000477">
    <property type="entry name" value="RT_dom"/>
</dbReference>
<keyword evidence="3" id="KW-0808">Transferase</keyword>
<accession>A0A6L2NK71</accession>
<gene>
    <name evidence="3" type="ORF">Tci_057847</name>
</gene>
<feature type="domain" description="Reverse transcriptase" evidence="1">
    <location>
        <begin position="96"/>
        <end position="233"/>
    </location>
</feature>
<keyword evidence="3" id="KW-0548">Nucleotidyltransferase</keyword>
<comment type="caution">
    <text evidence="3">The sequence shown here is derived from an EMBL/GenBank/DDBJ whole genome shotgun (WGS) entry which is preliminary data.</text>
</comment>
<dbReference type="EMBL" id="BKCJ010009198">
    <property type="protein sequence ID" value="GEU85869.1"/>
    <property type="molecule type" value="Genomic_DNA"/>
</dbReference>
<dbReference type="PANTHER" id="PTHR33116:SF79">
    <property type="entry name" value="REVERSE TRANSCRIPTASE DOMAIN, ZINC FINGER, CCHC-TYPE-RELATED"/>
    <property type="match status" value="1"/>
</dbReference>
<organism evidence="3">
    <name type="scientific">Tanacetum cinerariifolium</name>
    <name type="common">Dalmatian daisy</name>
    <name type="synonym">Chrysanthemum cinerariifolium</name>
    <dbReference type="NCBI Taxonomy" id="118510"/>
    <lineage>
        <taxon>Eukaryota</taxon>
        <taxon>Viridiplantae</taxon>
        <taxon>Streptophyta</taxon>
        <taxon>Embryophyta</taxon>
        <taxon>Tracheophyta</taxon>
        <taxon>Spermatophyta</taxon>
        <taxon>Magnoliopsida</taxon>
        <taxon>eudicotyledons</taxon>
        <taxon>Gunneridae</taxon>
        <taxon>Pentapetalae</taxon>
        <taxon>asterids</taxon>
        <taxon>campanulids</taxon>
        <taxon>Asterales</taxon>
        <taxon>Asteraceae</taxon>
        <taxon>Asteroideae</taxon>
        <taxon>Anthemideae</taxon>
        <taxon>Anthemidinae</taxon>
        <taxon>Tanacetum</taxon>
    </lineage>
</organism>
<dbReference type="AlphaFoldDB" id="A0A6L2NK71"/>